<dbReference type="STRING" id="1097556.R4XBU6"/>
<dbReference type="InterPro" id="IPR007603">
    <property type="entry name" value="Choline_transptr-like"/>
</dbReference>
<protein>
    <recommendedName>
        <fullName evidence="4 8">Protein PNS1</fullName>
    </recommendedName>
</protein>
<proteinExistence type="inferred from homology"/>
<accession>R4XBU6</accession>
<evidence type="ECO:0000256" key="5">
    <source>
        <dbReference type="ARBA" id="ARBA00022692"/>
    </source>
</evidence>
<dbReference type="AlphaFoldDB" id="R4XBU6"/>
<evidence type="ECO:0000256" key="8">
    <source>
        <dbReference type="RuleBase" id="RU368066"/>
    </source>
</evidence>
<evidence type="ECO:0000256" key="2">
    <source>
        <dbReference type="ARBA" id="ARBA00004651"/>
    </source>
</evidence>
<keyword evidence="7 8" id="KW-0472">Membrane</keyword>
<dbReference type="GO" id="GO:0005886">
    <property type="term" value="C:plasma membrane"/>
    <property type="evidence" value="ECO:0007669"/>
    <property type="project" value="UniProtKB-SubCell"/>
</dbReference>
<dbReference type="Pfam" id="PF04515">
    <property type="entry name" value="Choline_transpo"/>
    <property type="match status" value="1"/>
</dbReference>
<feature type="transmembrane region" description="Helical" evidence="8">
    <location>
        <begin position="325"/>
        <end position="342"/>
    </location>
</feature>
<evidence type="ECO:0000256" key="4">
    <source>
        <dbReference type="ARBA" id="ARBA00015388"/>
    </source>
</evidence>
<comment type="caution">
    <text evidence="9">The sequence shown here is derived from an EMBL/GenBank/DDBJ whole genome shotgun (WGS) entry which is preliminary data.</text>
</comment>
<dbReference type="VEuPathDB" id="FungiDB:TAPDE_003492"/>
<feature type="transmembrane region" description="Helical" evidence="8">
    <location>
        <begin position="132"/>
        <end position="152"/>
    </location>
</feature>
<feature type="transmembrane region" description="Helical" evidence="8">
    <location>
        <begin position="76"/>
        <end position="97"/>
    </location>
</feature>
<organism evidence="9 10">
    <name type="scientific">Taphrina deformans (strain PYCC 5710 / ATCC 11124 / CBS 356.35 / IMI 108563 / JCM 9778 / NBRC 8474)</name>
    <name type="common">Peach leaf curl fungus</name>
    <name type="synonym">Lalaria deformans</name>
    <dbReference type="NCBI Taxonomy" id="1097556"/>
    <lineage>
        <taxon>Eukaryota</taxon>
        <taxon>Fungi</taxon>
        <taxon>Dikarya</taxon>
        <taxon>Ascomycota</taxon>
        <taxon>Taphrinomycotina</taxon>
        <taxon>Taphrinomycetes</taxon>
        <taxon>Taphrinales</taxon>
        <taxon>Taphrinaceae</taxon>
        <taxon>Taphrina</taxon>
    </lineage>
</organism>
<evidence type="ECO:0000313" key="9">
    <source>
        <dbReference type="EMBL" id="CCG83274.1"/>
    </source>
</evidence>
<dbReference type="OrthoDB" id="44736at2759"/>
<dbReference type="PANTHER" id="PTHR12385:SF4">
    <property type="entry name" value="PROTEIN PNS1"/>
    <property type="match status" value="1"/>
</dbReference>
<feature type="transmembrane region" description="Helical" evidence="8">
    <location>
        <begin position="33"/>
        <end position="56"/>
    </location>
</feature>
<evidence type="ECO:0000256" key="1">
    <source>
        <dbReference type="ARBA" id="ARBA00002957"/>
    </source>
</evidence>
<keyword evidence="6 8" id="KW-1133">Transmembrane helix</keyword>
<reference evidence="9 10" key="1">
    <citation type="journal article" date="2013" name="MBio">
        <title>Genome sequencing of the plant pathogen Taphrina deformans, the causal agent of peach leaf curl.</title>
        <authorList>
            <person name="Cisse O.H."/>
            <person name="Almeida J.M.G.C.F."/>
            <person name="Fonseca A."/>
            <person name="Kumar A.A."/>
            <person name="Salojaervi J."/>
            <person name="Overmyer K."/>
            <person name="Hauser P.M."/>
            <person name="Pagni M."/>
        </authorList>
    </citation>
    <scope>NUCLEOTIDE SEQUENCE [LARGE SCALE GENOMIC DNA]</scope>
    <source>
        <strain evidence="10">PYCC 5710 / ATCC 11124 / CBS 356.35 / IMI 108563 / JCM 9778 / NBRC 8474</strain>
    </source>
</reference>
<gene>
    <name evidence="9" type="ORF">TAPDE_003492</name>
</gene>
<comment type="function">
    <text evidence="1 8">Probably involved in transport through the plasma membrane.</text>
</comment>
<dbReference type="GO" id="GO:0022857">
    <property type="term" value="F:transmembrane transporter activity"/>
    <property type="evidence" value="ECO:0007669"/>
    <property type="project" value="UniProtKB-UniRule"/>
</dbReference>
<feature type="transmembrane region" description="Helical" evidence="8">
    <location>
        <begin position="384"/>
        <end position="408"/>
    </location>
</feature>
<dbReference type="PANTHER" id="PTHR12385">
    <property type="entry name" value="CHOLINE TRANSPORTER-LIKE (SLC FAMILY 44)"/>
    <property type="match status" value="1"/>
</dbReference>
<evidence type="ECO:0000256" key="3">
    <source>
        <dbReference type="ARBA" id="ARBA00007168"/>
    </source>
</evidence>
<dbReference type="Proteomes" id="UP000013776">
    <property type="component" value="Unassembled WGS sequence"/>
</dbReference>
<keyword evidence="5 8" id="KW-0812">Transmembrane</keyword>
<keyword evidence="10" id="KW-1185">Reference proteome</keyword>
<evidence type="ECO:0000313" key="10">
    <source>
        <dbReference type="Proteomes" id="UP000013776"/>
    </source>
</evidence>
<sequence length="485" mass="53248">MTDIKANFENGNIKQGGTFNQKFPSPSKYKDPIFAVAYIACFLAFTVISGFSLNAFRLNKQGAFNSNQSFTLSGNTAILLGFVVVFAVAASAIYFALARAFTKAFIWITGILHIVTGIATGAYYIYEKQYPAGIIFLVFALFYAFCFWSWRGRIPLAALYLQFTLDVAKHYKSVYVVSALGTIVSALFSAWWSVTLVAAYAKYSPNTTSTGAQNPGCSVSGGSCSNASLILVIVFLTFTAYWVTEFIKNVIHTTICGIFGAFYYGVASPEGVPKHAAKSSFRRTVTYSFGSVAYGSLLVAVIQLIRQAVDMFTRYEAQSGDMMGAIFGCILQCFVGLLQWALQYFNKYVYVEVALYGKSYLNAARDTWHLIKQRGIDALINDSLISNVLSCGTTFIAYLTALLSYLYLKYTDPAYNATGGYYPVVMAVAFCIGLQIANTTVVPLTSGVATLFVCTAVNPEILRDHFPSLFSEMVKFYPQVMQGIV</sequence>
<dbReference type="eggNOG" id="KOG1362">
    <property type="taxonomic scope" value="Eukaryota"/>
</dbReference>
<comment type="similarity">
    <text evidence="3 8">Belongs to the CTL (choline transporter-like) family.</text>
</comment>
<feature type="transmembrane region" description="Helical" evidence="8">
    <location>
        <begin position="104"/>
        <end position="126"/>
    </location>
</feature>
<feature type="transmembrane region" description="Helical" evidence="8">
    <location>
        <begin position="287"/>
        <end position="305"/>
    </location>
</feature>
<name>R4XBU6_TAPDE</name>
<feature type="transmembrane region" description="Helical" evidence="8">
    <location>
        <begin position="250"/>
        <end position="267"/>
    </location>
</feature>
<evidence type="ECO:0000256" key="6">
    <source>
        <dbReference type="ARBA" id="ARBA00022989"/>
    </source>
</evidence>
<comment type="subcellular location">
    <subcellularLocation>
        <location evidence="2 8">Cell membrane</location>
        <topology evidence="2 8">Multi-pass membrane protein</topology>
    </subcellularLocation>
</comment>
<feature type="transmembrane region" description="Helical" evidence="8">
    <location>
        <begin position="173"/>
        <end position="200"/>
    </location>
</feature>
<dbReference type="EMBL" id="CAHR02000133">
    <property type="protein sequence ID" value="CCG83274.1"/>
    <property type="molecule type" value="Genomic_DNA"/>
</dbReference>
<feature type="transmembrane region" description="Helical" evidence="8">
    <location>
        <begin position="220"/>
        <end position="243"/>
    </location>
</feature>
<feature type="transmembrane region" description="Helical" evidence="8">
    <location>
        <begin position="420"/>
        <end position="437"/>
    </location>
</feature>
<evidence type="ECO:0000256" key="7">
    <source>
        <dbReference type="ARBA" id="ARBA00023136"/>
    </source>
</evidence>